<keyword evidence="4" id="KW-0576">Peroxisome</keyword>
<dbReference type="InterPro" id="IPR045851">
    <property type="entry name" value="AMP-bd_C_sf"/>
</dbReference>
<comment type="subcellular location">
    <subcellularLocation>
        <location evidence="1">Peroxisome</location>
    </subcellularLocation>
</comment>
<dbReference type="Gene3D" id="3.40.50.12780">
    <property type="entry name" value="N-terminal domain of ligase-like"/>
    <property type="match status" value="1"/>
</dbReference>
<evidence type="ECO:0000259" key="5">
    <source>
        <dbReference type="Pfam" id="PF00501"/>
    </source>
</evidence>
<accession>A0AAN7VBD2</accession>
<dbReference type="InterPro" id="IPR025110">
    <property type="entry name" value="AMP-bd_C"/>
</dbReference>
<comment type="caution">
    <text evidence="7">The sequence shown here is derived from an EMBL/GenBank/DDBJ whole genome shotgun (WGS) entry which is preliminary data.</text>
</comment>
<evidence type="ECO:0000256" key="2">
    <source>
        <dbReference type="ARBA" id="ARBA00006432"/>
    </source>
</evidence>
<evidence type="ECO:0000256" key="1">
    <source>
        <dbReference type="ARBA" id="ARBA00004275"/>
    </source>
</evidence>
<name>A0AAN7VBD2_9COLE</name>
<protein>
    <submittedName>
        <fullName evidence="7">Uncharacterized protein</fullName>
    </submittedName>
</protein>
<organism evidence="7 8">
    <name type="scientific">Pyrocoelia pectoralis</name>
    <dbReference type="NCBI Taxonomy" id="417401"/>
    <lineage>
        <taxon>Eukaryota</taxon>
        <taxon>Metazoa</taxon>
        <taxon>Ecdysozoa</taxon>
        <taxon>Arthropoda</taxon>
        <taxon>Hexapoda</taxon>
        <taxon>Insecta</taxon>
        <taxon>Pterygota</taxon>
        <taxon>Neoptera</taxon>
        <taxon>Endopterygota</taxon>
        <taxon>Coleoptera</taxon>
        <taxon>Polyphaga</taxon>
        <taxon>Elateriformia</taxon>
        <taxon>Elateroidea</taxon>
        <taxon>Lampyridae</taxon>
        <taxon>Lampyrinae</taxon>
        <taxon>Pyrocoelia</taxon>
    </lineage>
</organism>
<dbReference type="EMBL" id="JAVRBK010000008">
    <property type="protein sequence ID" value="KAK5640264.1"/>
    <property type="molecule type" value="Genomic_DNA"/>
</dbReference>
<dbReference type="Pfam" id="PF13193">
    <property type="entry name" value="AMP-binding_C"/>
    <property type="match status" value="1"/>
</dbReference>
<dbReference type="GO" id="GO:0016405">
    <property type="term" value="F:CoA-ligase activity"/>
    <property type="evidence" value="ECO:0007669"/>
    <property type="project" value="TreeGrafter"/>
</dbReference>
<dbReference type="Gene3D" id="3.30.300.30">
    <property type="match status" value="1"/>
</dbReference>
<dbReference type="GO" id="GO:0005777">
    <property type="term" value="C:peroxisome"/>
    <property type="evidence" value="ECO:0007669"/>
    <property type="project" value="UniProtKB-SubCell"/>
</dbReference>
<evidence type="ECO:0000256" key="3">
    <source>
        <dbReference type="ARBA" id="ARBA00022598"/>
    </source>
</evidence>
<keyword evidence="8" id="KW-1185">Reference proteome</keyword>
<reference evidence="7 8" key="1">
    <citation type="journal article" date="2024" name="Insects">
        <title>An Improved Chromosome-Level Genome Assembly of the Firefly Pyrocoelia pectoralis.</title>
        <authorList>
            <person name="Fu X."/>
            <person name="Meyer-Rochow V.B."/>
            <person name="Ballantyne L."/>
            <person name="Zhu X."/>
        </authorList>
    </citation>
    <scope>NUCLEOTIDE SEQUENCE [LARGE SCALE GENOMIC DNA]</scope>
    <source>
        <strain evidence="7">XCY_ONT2</strain>
    </source>
</reference>
<dbReference type="InterPro" id="IPR042099">
    <property type="entry name" value="ANL_N_sf"/>
</dbReference>
<evidence type="ECO:0000313" key="8">
    <source>
        <dbReference type="Proteomes" id="UP001329430"/>
    </source>
</evidence>
<evidence type="ECO:0000313" key="7">
    <source>
        <dbReference type="EMBL" id="KAK5640264.1"/>
    </source>
</evidence>
<dbReference type="AlphaFoldDB" id="A0AAN7VBD2"/>
<dbReference type="Pfam" id="PF00501">
    <property type="entry name" value="AMP-binding"/>
    <property type="match status" value="1"/>
</dbReference>
<sequence>MATILGTTRLIYPTFYDNYWHFAKYKVTFIFLSVSEISTLCLYERPKNADFRGLKIMVGGNVVNNDHLKKIEKVFYDTEIYLSYGMTEIPCGLTTFKPNTKLDRELKVKYPTSVGLSVAGMSYKVVDPETEEILGPNKKGELRIKTPFPLSGYYRVQPSPLWDSCGWLKSGDLVYYNEDLCFYVVDRIKNMFKYKDYHIVPSVLERALESHPSVRKAAVIGMPDEENGHLPLGVVILKSPREPVTGTILQSFVDDKVADYEKLRGGVKIIEKFPTTSTGKIRKWLLRDMIINAN</sequence>
<keyword evidence="3" id="KW-0436">Ligase</keyword>
<dbReference type="Proteomes" id="UP001329430">
    <property type="component" value="Chromosome 8"/>
</dbReference>
<gene>
    <name evidence="7" type="ORF">RI129_011075</name>
</gene>
<proteinExistence type="inferred from homology"/>
<dbReference type="InterPro" id="IPR000873">
    <property type="entry name" value="AMP-dep_synth/lig_dom"/>
</dbReference>
<feature type="domain" description="AMP-binding enzyme C-terminal" evidence="6">
    <location>
        <begin position="204"/>
        <end position="280"/>
    </location>
</feature>
<dbReference type="PANTHER" id="PTHR24096">
    <property type="entry name" value="LONG-CHAIN-FATTY-ACID--COA LIGASE"/>
    <property type="match status" value="1"/>
</dbReference>
<feature type="domain" description="AMP-dependent synthetase/ligase" evidence="5">
    <location>
        <begin position="3"/>
        <end position="154"/>
    </location>
</feature>
<dbReference type="PANTHER" id="PTHR24096:SF149">
    <property type="entry name" value="AMP-BINDING DOMAIN-CONTAINING PROTEIN-RELATED"/>
    <property type="match status" value="1"/>
</dbReference>
<evidence type="ECO:0000259" key="6">
    <source>
        <dbReference type="Pfam" id="PF13193"/>
    </source>
</evidence>
<comment type="similarity">
    <text evidence="2">Belongs to the ATP-dependent AMP-binding enzyme family.</text>
</comment>
<dbReference type="SUPFAM" id="SSF56801">
    <property type="entry name" value="Acetyl-CoA synthetase-like"/>
    <property type="match status" value="1"/>
</dbReference>
<evidence type="ECO:0000256" key="4">
    <source>
        <dbReference type="ARBA" id="ARBA00023140"/>
    </source>
</evidence>